<dbReference type="Gene3D" id="3.30.70.560">
    <property type="entry name" value="7,8-Dihydro-6-hydroxymethylpterin-pyrophosphokinase HPPK"/>
    <property type="match status" value="1"/>
</dbReference>
<dbReference type="AlphaFoldDB" id="A0A4S5E1B7"/>
<keyword evidence="4 10" id="KW-0808">Transferase</keyword>
<dbReference type="SUPFAM" id="SSF55083">
    <property type="entry name" value="6-hydroxymethyl-7,8-dihydropterin pyrophosphokinase, HPPK"/>
    <property type="match status" value="1"/>
</dbReference>
<accession>A0A4S5E1B7</accession>
<evidence type="ECO:0000256" key="4">
    <source>
        <dbReference type="ARBA" id="ARBA00022679"/>
    </source>
</evidence>
<dbReference type="EC" id="2.7.6.3" evidence="3"/>
<evidence type="ECO:0000259" key="9">
    <source>
        <dbReference type="PROSITE" id="PS00794"/>
    </source>
</evidence>
<feature type="domain" description="7,8-dihydro-6-hydroxymethylpterin-pyrophosphokinase" evidence="9">
    <location>
        <begin position="91"/>
        <end position="102"/>
    </location>
</feature>
<dbReference type="InterPro" id="IPR000550">
    <property type="entry name" value="Hppk"/>
</dbReference>
<dbReference type="PANTHER" id="PTHR43071">
    <property type="entry name" value="2-AMINO-4-HYDROXY-6-HYDROXYMETHYLDIHYDROPTERIDINE PYROPHOSPHOKINASE"/>
    <property type="match status" value="1"/>
</dbReference>
<evidence type="ECO:0000256" key="2">
    <source>
        <dbReference type="ARBA" id="ARBA00005051"/>
    </source>
</evidence>
<dbReference type="GO" id="GO:0046654">
    <property type="term" value="P:tetrahydrofolate biosynthetic process"/>
    <property type="evidence" value="ECO:0007669"/>
    <property type="project" value="UniProtKB-UniPathway"/>
</dbReference>
<keyword evidence="6 10" id="KW-0418">Kinase</keyword>
<dbReference type="NCBIfam" id="TIGR01498">
    <property type="entry name" value="folK"/>
    <property type="match status" value="1"/>
</dbReference>
<dbReference type="GO" id="GO:0016301">
    <property type="term" value="F:kinase activity"/>
    <property type="evidence" value="ECO:0007669"/>
    <property type="project" value="UniProtKB-KW"/>
</dbReference>
<evidence type="ECO:0000313" key="11">
    <source>
        <dbReference type="Proteomes" id="UP000305233"/>
    </source>
</evidence>
<comment type="caution">
    <text evidence="10">The sequence shown here is derived from an EMBL/GenBank/DDBJ whole genome shotgun (WGS) entry which is preliminary data.</text>
</comment>
<dbReference type="PROSITE" id="PS00794">
    <property type="entry name" value="HPPK"/>
    <property type="match status" value="1"/>
</dbReference>
<dbReference type="UniPathway" id="UPA00077">
    <property type="reaction ID" value="UER00155"/>
</dbReference>
<gene>
    <name evidence="10" type="primary">folK</name>
    <name evidence="10" type="ORF">E8P82_12555</name>
</gene>
<evidence type="ECO:0000256" key="7">
    <source>
        <dbReference type="ARBA" id="ARBA00022840"/>
    </source>
</evidence>
<dbReference type="GO" id="GO:0003848">
    <property type="term" value="F:2-amino-4-hydroxy-6-hydroxymethyldihydropteridine diphosphokinase activity"/>
    <property type="evidence" value="ECO:0007669"/>
    <property type="project" value="UniProtKB-EC"/>
</dbReference>
<evidence type="ECO:0000256" key="1">
    <source>
        <dbReference type="ARBA" id="ARBA00000198"/>
    </source>
</evidence>
<dbReference type="RefSeq" id="WP_136455354.1">
    <property type="nucleotide sequence ID" value="NZ_SSWH01000012.1"/>
</dbReference>
<protein>
    <recommendedName>
        <fullName evidence="3">2-amino-4-hydroxy-6-hydroxymethyldihydropteridine diphosphokinase</fullName>
        <ecNumber evidence="3">2.7.6.3</ecNumber>
    </recommendedName>
</protein>
<sequence>MSEQVHSVLALGSNLGESRDTLVSAVEDLVEPDEVRLHALSPVVRTRAVGGPEQPDYLNMVIEVETSLGPFELLAHCQGVEEKHRRRRTVRWGPRTLDVDIITYGSWTSDDDVLTVPHPRAASRAFVLQPWAWMDPRARLAGRPVSELAARAPDLPGLTLLEED</sequence>
<evidence type="ECO:0000256" key="8">
    <source>
        <dbReference type="ARBA" id="ARBA00022909"/>
    </source>
</evidence>
<comment type="catalytic activity">
    <reaction evidence="1">
        <text>6-hydroxymethyl-7,8-dihydropterin + ATP = (7,8-dihydropterin-6-yl)methyl diphosphate + AMP + H(+)</text>
        <dbReference type="Rhea" id="RHEA:11412"/>
        <dbReference type="ChEBI" id="CHEBI:15378"/>
        <dbReference type="ChEBI" id="CHEBI:30616"/>
        <dbReference type="ChEBI" id="CHEBI:44841"/>
        <dbReference type="ChEBI" id="CHEBI:72950"/>
        <dbReference type="ChEBI" id="CHEBI:456215"/>
        <dbReference type="EC" id="2.7.6.3"/>
    </reaction>
</comment>
<reference evidence="10 11" key="1">
    <citation type="submission" date="2019-04" db="EMBL/GenBank/DDBJ databases">
        <authorList>
            <person name="Liu Q."/>
            <person name="Xin Y.-H."/>
        </authorList>
    </citation>
    <scope>NUCLEOTIDE SEQUENCE [LARGE SCALE GENOMIC DNA]</scope>
    <source>
        <strain evidence="10 11">AM23</strain>
    </source>
</reference>
<evidence type="ECO:0000256" key="6">
    <source>
        <dbReference type="ARBA" id="ARBA00022777"/>
    </source>
</evidence>
<keyword evidence="11" id="KW-1185">Reference proteome</keyword>
<keyword evidence="8" id="KW-0289">Folate biosynthesis</keyword>
<keyword evidence="5" id="KW-0547">Nucleotide-binding</keyword>
<dbReference type="CDD" id="cd00483">
    <property type="entry name" value="HPPK"/>
    <property type="match status" value="1"/>
</dbReference>
<dbReference type="GO" id="GO:0046656">
    <property type="term" value="P:folic acid biosynthetic process"/>
    <property type="evidence" value="ECO:0007669"/>
    <property type="project" value="UniProtKB-KW"/>
</dbReference>
<comment type="pathway">
    <text evidence="2">Cofactor biosynthesis; tetrahydrofolate biosynthesis; 2-amino-4-hydroxy-6-hydroxymethyl-7,8-dihydropteridine diphosphate from 7,8-dihydroneopterin triphosphate: step 4/4.</text>
</comment>
<dbReference type="GO" id="GO:0005524">
    <property type="term" value="F:ATP binding"/>
    <property type="evidence" value="ECO:0007669"/>
    <property type="project" value="UniProtKB-KW"/>
</dbReference>
<dbReference type="Pfam" id="PF01288">
    <property type="entry name" value="HPPK"/>
    <property type="match status" value="1"/>
</dbReference>
<name>A0A4S5E1B7_9MICC</name>
<dbReference type="OrthoDB" id="9808041at2"/>
<evidence type="ECO:0000256" key="3">
    <source>
        <dbReference type="ARBA" id="ARBA00013253"/>
    </source>
</evidence>
<dbReference type="Proteomes" id="UP000305233">
    <property type="component" value="Unassembled WGS sequence"/>
</dbReference>
<evidence type="ECO:0000256" key="5">
    <source>
        <dbReference type="ARBA" id="ARBA00022741"/>
    </source>
</evidence>
<organism evidence="10 11">
    <name type="scientific">Arthrobacter echini</name>
    <dbReference type="NCBI Taxonomy" id="1529066"/>
    <lineage>
        <taxon>Bacteria</taxon>
        <taxon>Bacillati</taxon>
        <taxon>Actinomycetota</taxon>
        <taxon>Actinomycetes</taxon>
        <taxon>Micrococcales</taxon>
        <taxon>Micrococcaceae</taxon>
        <taxon>Arthrobacter</taxon>
    </lineage>
</organism>
<dbReference type="PANTHER" id="PTHR43071:SF1">
    <property type="entry name" value="2-AMINO-4-HYDROXY-6-HYDROXYMETHYLDIHYDROPTERIDINE PYROPHOSPHOKINASE"/>
    <property type="match status" value="1"/>
</dbReference>
<proteinExistence type="predicted"/>
<keyword evidence="7" id="KW-0067">ATP-binding</keyword>
<dbReference type="EMBL" id="SSWH01000012">
    <property type="protein sequence ID" value="THJ65141.1"/>
    <property type="molecule type" value="Genomic_DNA"/>
</dbReference>
<evidence type="ECO:0000313" key="10">
    <source>
        <dbReference type="EMBL" id="THJ65141.1"/>
    </source>
</evidence>
<dbReference type="InterPro" id="IPR035907">
    <property type="entry name" value="Hppk_sf"/>
</dbReference>